<dbReference type="SUPFAM" id="SSF53756">
    <property type="entry name" value="UDP-Glycosyltransferase/glycogen phosphorylase"/>
    <property type="match status" value="1"/>
</dbReference>
<evidence type="ECO:0000313" key="3">
    <source>
        <dbReference type="EMBL" id="OGK24250.1"/>
    </source>
</evidence>
<proteinExistence type="predicted"/>
<accession>A0A1F7GYT5</accession>
<feature type="domain" description="Glycosyl transferase family 1" evidence="2">
    <location>
        <begin position="185"/>
        <end position="335"/>
    </location>
</feature>
<dbReference type="CDD" id="cd03801">
    <property type="entry name" value="GT4_PimA-like"/>
    <property type="match status" value="1"/>
</dbReference>
<feature type="transmembrane region" description="Helical" evidence="1">
    <location>
        <begin position="65"/>
        <end position="85"/>
    </location>
</feature>
<dbReference type="Proteomes" id="UP000177913">
    <property type="component" value="Unassembled WGS sequence"/>
</dbReference>
<dbReference type="PANTHER" id="PTHR12526">
    <property type="entry name" value="GLYCOSYLTRANSFERASE"/>
    <property type="match status" value="1"/>
</dbReference>
<evidence type="ECO:0000259" key="2">
    <source>
        <dbReference type="Pfam" id="PF00534"/>
    </source>
</evidence>
<organism evidence="3 4">
    <name type="scientific">Candidatus Roizmanbacteria bacterium RIFCSPHIGHO2_02_FULL_38_11</name>
    <dbReference type="NCBI Taxonomy" id="1802039"/>
    <lineage>
        <taxon>Bacteria</taxon>
        <taxon>Candidatus Roizmaniibacteriota</taxon>
    </lineage>
</organism>
<protein>
    <recommendedName>
        <fullName evidence="2">Glycosyl transferase family 1 domain-containing protein</fullName>
    </recommendedName>
</protein>
<evidence type="ECO:0000313" key="4">
    <source>
        <dbReference type="Proteomes" id="UP000177913"/>
    </source>
</evidence>
<evidence type="ECO:0000256" key="1">
    <source>
        <dbReference type="SAM" id="Phobius"/>
    </source>
</evidence>
<dbReference type="GO" id="GO:0016757">
    <property type="term" value="F:glycosyltransferase activity"/>
    <property type="evidence" value="ECO:0007669"/>
    <property type="project" value="InterPro"/>
</dbReference>
<keyword evidence="1" id="KW-0472">Membrane</keyword>
<keyword evidence="1" id="KW-0812">Transmembrane</keyword>
<keyword evidence="1" id="KW-1133">Transmembrane helix</keyword>
<dbReference type="Gene3D" id="3.40.50.2000">
    <property type="entry name" value="Glycogen Phosphorylase B"/>
    <property type="match status" value="2"/>
</dbReference>
<dbReference type="Pfam" id="PF00534">
    <property type="entry name" value="Glycos_transf_1"/>
    <property type="match status" value="1"/>
</dbReference>
<reference evidence="3 4" key="1">
    <citation type="journal article" date="2016" name="Nat. Commun.">
        <title>Thousands of microbial genomes shed light on interconnected biogeochemical processes in an aquifer system.</title>
        <authorList>
            <person name="Anantharaman K."/>
            <person name="Brown C.T."/>
            <person name="Hug L.A."/>
            <person name="Sharon I."/>
            <person name="Castelle C.J."/>
            <person name="Probst A.J."/>
            <person name="Thomas B.C."/>
            <person name="Singh A."/>
            <person name="Wilkins M.J."/>
            <person name="Karaoz U."/>
            <person name="Brodie E.L."/>
            <person name="Williams K.H."/>
            <person name="Hubbard S.S."/>
            <person name="Banfield J.F."/>
        </authorList>
    </citation>
    <scope>NUCLEOTIDE SEQUENCE [LARGE SCALE GENOMIC DNA]</scope>
</reference>
<dbReference type="InterPro" id="IPR001296">
    <property type="entry name" value="Glyco_trans_1"/>
</dbReference>
<sequence length="371" mass="42588">MKILFYTPVKLQSGGGCERWHCDITNSLKKQFGFDIEIISANLGYNHWSSNYLKQQLQKTPYRQLNFPILFGTIIPTPAIFVFLLKKFREADNVHFIHGFAGQDILIAILKLLTGKKVVVGHHAPIFHSSKFHNFYMKYVARFVLKFFDFHQTLNAQDKIFLEQTWGIKHVYFIPSGVRVGKFLKVKRIKDNGLVFISVGRYSLQKGFDIALEAIAKFNEVYKNNDAKFLFIGGGELKPLIQEYSKKNKNIIDFGYVTYEQIPQLYAKSDIYLLSSREEPFGLVLVEAWSSGIPVLATKTEGPKDMLKPGINGWFIETVNKDGIFNGIINIYKNYLSGKSYLDKFELNCRKTGKLFSIDTTAKRMQSAFFS</sequence>
<name>A0A1F7GYT5_9BACT</name>
<gene>
    <name evidence="3" type="ORF">A3C25_05990</name>
</gene>
<dbReference type="EMBL" id="MFZO01000037">
    <property type="protein sequence ID" value="OGK24250.1"/>
    <property type="molecule type" value="Genomic_DNA"/>
</dbReference>
<dbReference type="AlphaFoldDB" id="A0A1F7GYT5"/>
<comment type="caution">
    <text evidence="3">The sequence shown here is derived from an EMBL/GenBank/DDBJ whole genome shotgun (WGS) entry which is preliminary data.</text>
</comment>